<keyword evidence="2" id="KW-1185">Reference proteome</keyword>
<protein>
    <submittedName>
        <fullName evidence="1">Uncharacterized protein</fullName>
    </submittedName>
</protein>
<reference evidence="1 2" key="1">
    <citation type="journal article" date="2021" name="Hortic Res">
        <title>High-quality reference genome and annotation aids understanding of berry development for evergreen blueberry (Vaccinium darrowii).</title>
        <authorList>
            <person name="Yu J."/>
            <person name="Hulse-Kemp A.M."/>
            <person name="Babiker E."/>
            <person name="Staton M."/>
        </authorList>
    </citation>
    <scope>NUCLEOTIDE SEQUENCE [LARGE SCALE GENOMIC DNA]</scope>
    <source>
        <strain evidence="2">cv. NJ 8807/NJ 8810</strain>
        <tissue evidence="1">Young leaf</tissue>
    </source>
</reference>
<evidence type="ECO:0000313" key="2">
    <source>
        <dbReference type="Proteomes" id="UP000828048"/>
    </source>
</evidence>
<evidence type="ECO:0000313" key="1">
    <source>
        <dbReference type="EMBL" id="KAH7841989.1"/>
    </source>
</evidence>
<comment type="caution">
    <text evidence="1">The sequence shown here is derived from an EMBL/GenBank/DDBJ whole genome shotgun (WGS) entry which is preliminary data.</text>
</comment>
<dbReference type="Proteomes" id="UP000828048">
    <property type="component" value="Chromosome 1"/>
</dbReference>
<organism evidence="1 2">
    <name type="scientific">Vaccinium darrowii</name>
    <dbReference type="NCBI Taxonomy" id="229202"/>
    <lineage>
        <taxon>Eukaryota</taxon>
        <taxon>Viridiplantae</taxon>
        <taxon>Streptophyta</taxon>
        <taxon>Embryophyta</taxon>
        <taxon>Tracheophyta</taxon>
        <taxon>Spermatophyta</taxon>
        <taxon>Magnoliopsida</taxon>
        <taxon>eudicotyledons</taxon>
        <taxon>Gunneridae</taxon>
        <taxon>Pentapetalae</taxon>
        <taxon>asterids</taxon>
        <taxon>Ericales</taxon>
        <taxon>Ericaceae</taxon>
        <taxon>Vaccinioideae</taxon>
        <taxon>Vaccinieae</taxon>
        <taxon>Vaccinium</taxon>
    </lineage>
</organism>
<gene>
    <name evidence="1" type="ORF">Vadar_000235</name>
</gene>
<proteinExistence type="predicted"/>
<accession>A0ACB7XMF6</accession>
<dbReference type="EMBL" id="CM037151">
    <property type="protein sequence ID" value="KAH7841989.1"/>
    <property type="molecule type" value="Genomic_DNA"/>
</dbReference>
<sequence length="185" mass="20822">MLACSKEEYQRLKDAGSSTLTNEDKVEIGRRWNNLPKEEKKKFEDEAASANELLSSLKALDSRPRKRRRKIQTRIALKQITEIVSKFSEEQRTAVKAIGLGGILNLSCTKLNHGICECVEGFREMCTDLGVTKGFVEIKGLQVYLLKSTVANEEFKRKFALYILGSYHLTRVATGFASRLTSASK</sequence>
<name>A0ACB7XMF6_9ERIC</name>